<dbReference type="InParanoid" id="A0A2K1R2T3"/>
<proteinExistence type="predicted"/>
<evidence type="ECO:0000256" key="1">
    <source>
        <dbReference type="ARBA" id="ARBA00023242"/>
    </source>
</evidence>
<dbReference type="GO" id="GO:0061630">
    <property type="term" value="F:ubiquitin protein ligase activity"/>
    <property type="evidence" value="ECO:0007669"/>
    <property type="project" value="TreeGrafter"/>
</dbReference>
<evidence type="ECO:0000256" key="3">
    <source>
        <dbReference type="SAM" id="MobiDB-lite"/>
    </source>
</evidence>
<feature type="compositionally biased region" description="Basic and acidic residues" evidence="3">
    <location>
        <begin position="65"/>
        <end position="74"/>
    </location>
</feature>
<dbReference type="InterPro" id="IPR045134">
    <property type="entry name" value="UHRF1/2-like"/>
</dbReference>
<keyword evidence="6" id="KW-1185">Reference proteome</keyword>
<dbReference type="Gene3D" id="2.30.280.10">
    <property type="entry name" value="SRA-YDG"/>
    <property type="match status" value="1"/>
</dbReference>
<dbReference type="AlphaFoldDB" id="A0A2K1R2T3"/>
<accession>A0A2K1R2T3</accession>
<dbReference type="InterPro" id="IPR015947">
    <property type="entry name" value="PUA-like_sf"/>
</dbReference>
<keyword evidence="1 2" id="KW-0539">Nucleus</keyword>
<protein>
    <submittedName>
        <fullName evidence="5">E3 ubiquitin-protein ligase ORTHRUS 1</fullName>
    </submittedName>
</protein>
<dbReference type="STRING" id="2082308.A0A2K1R2T3"/>
<dbReference type="InterPro" id="IPR003105">
    <property type="entry name" value="SRA_YDG"/>
</dbReference>
<feature type="domain" description="YDG" evidence="4">
    <location>
        <begin position="284"/>
        <end position="425"/>
    </location>
</feature>
<evidence type="ECO:0000313" key="6">
    <source>
        <dbReference type="Proteomes" id="UP000243797"/>
    </source>
</evidence>
<organism evidence="5 6">
    <name type="scientific">Sphaceloma murrayae</name>
    <dbReference type="NCBI Taxonomy" id="2082308"/>
    <lineage>
        <taxon>Eukaryota</taxon>
        <taxon>Fungi</taxon>
        <taxon>Dikarya</taxon>
        <taxon>Ascomycota</taxon>
        <taxon>Pezizomycotina</taxon>
        <taxon>Dothideomycetes</taxon>
        <taxon>Dothideomycetidae</taxon>
        <taxon>Myriangiales</taxon>
        <taxon>Elsinoaceae</taxon>
        <taxon>Sphaceloma</taxon>
    </lineage>
</organism>
<evidence type="ECO:0000256" key="2">
    <source>
        <dbReference type="PROSITE-ProRule" id="PRU00358"/>
    </source>
</evidence>
<reference evidence="5 6" key="1">
    <citation type="submission" date="2017-06" db="EMBL/GenBank/DDBJ databases">
        <title>Draft genome sequence of a variant of Elsinoe murrayae.</title>
        <authorList>
            <person name="Cheng Q."/>
        </authorList>
    </citation>
    <scope>NUCLEOTIDE SEQUENCE [LARGE SCALE GENOMIC DNA]</scope>
    <source>
        <strain evidence="5 6">CQ-2017a</strain>
    </source>
</reference>
<comment type="caution">
    <text evidence="5">The sequence shown here is derived from an EMBL/GenBank/DDBJ whole genome shotgun (WGS) entry which is preliminary data.</text>
</comment>
<name>A0A2K1R2T3_9PEZI</name>
<dbReference type="InterPro" id="IPR036987">
    <property type="entry name" value="SRA-YDG_sf"/>
</dbReference>
<evidence type="ECO:0000313" key="5">
    <source>
        <dbReference type="EMBL" id="PNS21600.1"/>
    </source>
</evidence>
<gene>
    <name evidence="5" type="ORF">CAC42_959</name>
</gene>
<dbReference type="Pfam" id="PF02182">
    <property type="entry name" value="SAD_SRA"/>
    <property type="match status" value="1"/>
</dbReference>
<dbReference type="PROSITE" id="PS51015">
    <property type="entry name" value="YDG"/>
    <property type="match status" value="1"/>
</dbReference>
<feature type="compositionally biased region" description="Polar residues" evidence="3">
    <location>
        <begin position="77"/>
        <end position="96"/>
    </location>
</feature>
<feature type="compositionally biased region" description="Low complexity" evidence="3">
    <location>
        <begin position="33"/>
        <end position="48"/>
    </location>
</feature>
<dbReference type="GO" id="GO:0005634">
    <property type="term" value="C:nucleus"/>
    <property type="evidence" value="ECO:0007669"/>
    <property type="project" value="UniProtKB-SubCell"/>
</dbReference>
<dbReference type="PANTHER" id="PTHR14140">
    <property type="entry name" value="E3 UBIQUITIN-PROTEIN LIGASE UHRF-RELATED"/>
    <property type="match status" value="1"/>
</dbReference>
<dbReference type="PANTHER" id="PTHR14140:SF27">
    <property type="entry name" value="OS04G0289800 PROTEIN"/>
    <property type="match status" value="1"/>
</dbReference>
<dbReference type="OrthoDB" id="2270193at2759"/>
<feature type="region of interest" description="Disordered" evidence="3">
    <location>
        <begin position="1"/>
        <end position="128"/>
    </location>
</feature>
<dbReference type="GO" id="GO:0044027">
    <property type="term" value="P:negative regulation of gene expression via chromosomal CpG island methylation"/>
    <property type="evidence" value="ECO:0007669"/>
    <property type="project" value="TreeGrafter"/>
</dbReference>
<dbReference type="EMBL" id="NKHZ01000011">
    <property type="protein sequence ID" value="PNS21600.1"/>
    <property type="molecule type" value="Genomic_DNA"/>
</dbReference>
<dbReference type="GO" id="GO:0016567">
    <property type="term" value="P:protein ubiquitination"/>
    <property type="evidence" value="ECO:0007669"/>
    <property type="project" value="TreeGrafter"/>
</dbReference>
<evidence type="ECO:0000259" key="4">
    <source>
        <dbReference type="PROSITE" id="PS51015"/>
    </source>
</evidence>
<dbReference type="SUPFAM" id="SSF88697">
    <property type="entry name" value="PUA domain-like"/>
    <property type="match status" value="1"/>
</dbReference>
<dbReference type="Proteomes" id="UP000243797">
    <property type="component" value="Unassembled WGS sequence"/>
</dbReference>
<dbReference type="SMART" id="SM00466">
    <property type="entry name" value="SRA"/>
    <property type="match status" value="1"/>
</dbReference>
<comment type="subcellular location">
    <subcellularLocation>
        <location evidence="2">Nucleus</location>
    </subcellularLocation>
</comment>
<sequence length="460" mass="50712">MPSLVFEDSDEEYEFYQNAVRDPSPPRRAVQPNTSAGSASNDTSASTDTEIRNVEDIPAGLKTLAVEKGKRKAAESSPVTGSSTPISNDSPMSEQTFKIRKKSHVDSAVDAPIKSESSSRRSSLAEATPLSGTAISSASINVTPPSWYSALSKSKVRKKTSSSADQMLGRLKQCITDSSDLKRANRPQTLKNLIDAIHQAFFVEVSGQLIRDHFLLHAGGLPAIFTQPLSSSYPFFTKLDAENLYHKWANRDFGTDLMHGIKFNKDSAPSILPKYQLRRKGDVFGNNDLVNGQWWPFQICLVRDGCHNSAQGGIAGRTGEGAWSVLMGQGAVEGGGHYPDVDNGDEVLYCGTDGKGETGGISEYTQRVLESFHEGREIRLIRSSKARSAYAPEQGYRYDGLYKIVGFDVLDHSKQRHRFRMVRVEGQDPIRFEGEGKRPTPQELAAMERLKKEKKFIIGD</sequence>